<dbReference type="GeneID" id="18164422"/>
<evidence type="ECO:0000313" key="3">
    <source>
        <dbReference type="Proteomes" id="UP000001610"/>
    </source>
</evidence>
<dbReference type="RefSeq" id="XP_006667610.1">
    <property type="nucleotide sequence ID" value="XM_006667547.1"/>
</dbReference>
<gene>
    <name evidence="2" type="ORF">CCM_02395</name>
</gene>
<dbReference type="EMBL" id="JH126400">
    <property type="protein sequence ID" value="EGX94124.1"/>
    <property type="molecule type" value="Genomic_DNA"/>
</dbReference>
<name>G3J9J8_CORMM</name>
<dbReference type="KEGG" id="cmt:CCM_02395"/>
<protein>
    <submittedName>
        <fullName evidence="2">Uncharacterized protein</fullName>
    </submittedName>
</protein>
<feature type="region of interest" description="Disordered" evidence="1">
    <location>
        <begin position="1"/>
        <end position="64"/>
    </location>
</feature>
<dbReference type="Proteomes" id="UP000001610">
    <property type="component" value="Unassembled WGS sequence"/>
</dbReference>
<dbReference type="AlphaFoldDB" id="G3J9J8"/>
<organism evidence="2 3">
    <name type="scientific">Cordyceps militaris (strain CM01)</name>
    <name type="common">Caterpillar fungus</name>
    <dbReference type="NCBI Taxonomy" id="983644"/>
    <lineage>
        <taxon>Eukaryota</taxon>
        <taxon>Fungi</taxon>
        <taxon>Dikarya</taxon>
        <taxon>Ascomycota</taxon>
        <taxon>Pezizomycotina</taxon>
        <taxon>Sordariomycetes</taxon>
        <taxon>Hypocreomycetidae</taxon>
        <taxon>Hypocreales</taxon>
        <taxon>Cordycipitaceae</taxon>
        <taxon>Cordyceps</taxon>
    </lineage>
</organism>
<proteinExistence type="predicted"/>
<dbReference type="HOGENOM" id="CLU_1865022_0_0_1"/>
<evidence type="ECO:0000313" key="2">
    <source>
        <dbReference type="EMBL" id="EGX94124.1"/>
    </source>
</evidence>
<dbReference type="OrthoDB" id="3919839at2759"/>
<keyword evidence="3" id="KW-1185">Reference proteome</keyword>
<sequence>MRGKRTSMIFRTFAAPAPHHSRRNSMKTSLLSETTMSSQYKNDDTANQAAPDPPPSNTNPVTGERLPKGYIAVFEPNNFIYTDNNGIRHNIHLPGGTYKKAMKYYEEKNWNELAKFPTWGKVLQCYAKEKGLLTLRA</sequence>
<dbReference type="InParanoid" id="G3J9J8"/>
<accession>G3J9J8</accession>
<dbReference type="VEuPathDB" id="FungiDB:CCM_02395"/>
<feature type="compositionally biased region" description="Polar residues" evidence="1">
    <location>
        <begin position="26"/>
        <end position="48"/>
    </location>
</feature>
<reference evidence="2 3" key="1">
    <citation type="journal article" date="2011" name="Genome Biol.">
        <title>Genome sequence of the insect pathogenic fungus Cordyceps militaris, a valued traditional Chinese medicine.</title>
        <authorList>
            <person name="Zheng P."/>
            <person name="Xia Y."/>
            <person name="Xiao G."/>
            <person name="Xiong C."/>
            <person name="Hu X."/>
            <person name="Zhang S."/>
            <person name="Zheng H."/>
            <person name="Huang Y."/>
            <person name="Zhou Y."/>
            <person name="Wang S."/>
            <person name="Zhao G.P."/>
            <person name="Liu X."/>
            <person name="St Leger R.J."/>
            <person name="Wang C."/>
        </authorList>
    </citation>
    <scope>NUCLEOTIDE SEQUENCE [LARGE SCALE GENOMIC DNA]</scope>
    <source>
        <strain evidence="2 3">CM01</strain>
    </source>
</reference>
<evidence type="ECO:0000256" key="1">
    <source>
        <dbReference type="SAM" id="MobiDB-lite"/>
    </source>
</evidence>